<organism evidence="2 3">
    <name type="scientific">Gulo gulo</name>
    <name type="common">Wolverine</name>
    <name type="synonym">Gluton</name>
    <dbReference type="NCBI Taxonomy" id="48420"/>
    <lineage>
        <taxon>Eukaryota</taxon>
        <taxon>Metazoa</taxon>
        <taxon>Chordata</taxon>
        <taxon>Craniata</taxon>
        <taxon>Vertebrata</taxon>
        <taxon>Euteleostomi</taxon>
        <taxon>Mammalia</taxon>
        <taxon>Eutheria</taxon>
        <taxon>Laurasiatheria</taxon>
        <taxon>Carnivora</taxon>
        <taxon>Caniformia</taxon>
        <taxon>Musteloidea</taxon>
        <taxon>Mustelidae</taxon>
        <taxon>Guloninae</taxon>
        <taxon>Gulo</taxon>
    </lineage>
</organism>
<sequence>MGMAREAEASSPLPTIWTARGQEAAAVRLQRVAGFHLLLPPGGGAPGAPSGGRIHHPPRVLAGDQQSGHRPGAAGLPCHLQ</sequence>
<feature type="region of interest" description="Disordered" evidence="1">
    <location>
        <begin position="38"/>
        <end position="81"/>
    </location>
</feature>
<evidence type="ECO:0000256" key="1">
    <source>
        <dbReference type="SAM" id="MobiDB-lite"/>
    </source>
</evidence>
<reference evidence="2 3" key="1">
    <citation type="submission" date="2018-10" db="EMBL/GenBank/DDBJ databases">
        <authorList>
            <person name="Ekblom R."/>
            <person name="Jareborg N."/>
        </authorList>
    </citation>
    <scope>NUCLEOTIDE SEQUENCE [LARGE SCALE GENOMIC DNA]</scope>
    <source>
        <tissue evidence="2">Muscle</tissue>
    </source>
</reference>
<dbReference type="AlphaFoldDB" id="A0A9X9LPH0"/>
<gene>
    <name evidence="2" type="ORF">BN2614_LOCUS1</name>
</gene>
<keyword evidence="3" id="KW-1185">Reference proteome</keyword>
<protein>
    <submittedName>
        <fullName evidence="2">Uncharacterized protein</fullName>
    </submittedName>
</protein>
<dbReference type="EMBL" id="CYRY02010050">
    <property type="protein sequence ID" value="VCW78183.1"/>
    <property type="molecule type" value="Genomic_DNA"/>
</dbReference>
<dbReference type="Proteomes" id="UP000269945">
    <property type="component" value="Unassembled WGS sequence"/>
</dbReference>
<comment type="caution">
    <text evidence="2">The sequence shown here is derived from an EMBL/GenBank/DDBJ whole genome shotgun (WGS) entry which is preliminary data.</text>
</comment>
<name>A0A9X9LPH0_GULGU</name>
<evidence type="ECO:0000313" key="2">
    <source>
        <dbReference type="EMBL" id="VCW78183.1"/>
    </source>
</evidence>
<proteinExistence type="predicted"/>
<feature type="compositionally biased region" description="Gly residues" evidence="1">
    <location>
        <begin position="41"/>
        <end position="50"/>
    </location>
</feature>
<evidence type="ECO:0000313" key="3">
    <source>
        <dbReference type="Proteomes" id="UP000269945"/>
    </source>
</evidence>
<accession>A0A9X9LPH0</accession>